<keyword evidence="1 2" id="KW-0560">Oxidoreductase</keyword>
<organism evidence="4 5">
    <name type="scientific">Lujinxingia vulgaris</name>
    <dbReference type="NCBI Taxonomy" id="2600176"/>
    <lineage>
        <taxon>Bacteria</taxon>
        <taxon>Deltaproteobacteria</taxon>
        <taxon>Bradymonadales</taxon>
        <taxon>Lujinxingiaceae</taxon>
        <taxon>Lujinxingia</taxon>
    </lineage>
</organism>
<dbReference type="EC" id="1.4.4.2" evidence="2"/>
<protein>
    <recommendedName>
        <fullName evidence="2">Probable glycine dehydrogenase (decarboxylating) subunit 1</fullName>
        <ecNumber evidence="2">1.4.4.2</ecNumber>
    </recommendedName>
    <alternativeName>
        <fullName evidence="2">Glycine cleavage system P-protein subunit 1</fullName>
    </alternativeName>
    <alternativeName>
        <fullName evidence="2">Glycine decarboxylase subunit 1</fullName>
    </alternativeName>
    <alternativeName>
        <fullName evidence="2">Glycine dehydrogenase (aminomethyl-transferring) subunit 1</fullName>
    </alternativeName>
</protein>
<dbReference type="AlphaFoldDB" id="A0A5C6X5N8"/>
<dbReference type="Gene3D" id="3.40.640.10">
    <property type="entry name" value="Type I PLP-dependent aspartate aminotransferase-like (Major domain)"/>
    <property type="match status" value="1"/>
</dbReference>
<dbReference type="Proteomes" id="UP000321046">
    <property type="component" value="Unassembled WGS sequence"/>
</dbReference>
<dbReference type="PANTHER" id="PTHR42806:SF1">
    <property type="entry name" value="GLYCINE DEHYDROGENASE (DECARBOXYLATING)"/>
    <property type="match status" value="1"/>
</dbReference>
<dbReference type="PANTHER" id="PTHR42806">
    <property type="entry name" value="GLYCINE CLEAVAGE SYSTEM P-PROTEIN"/>
    <property type="match status" value="1"/>
</dbReference>
<comment type="function">
    <text evidence="2">The glycine cleavage system catalyzes the degradation of glycine. The P protein binds the alpha-amino group of glycine through its pyridoxal phosphate cofactor; CO(2) is released and the remaining methylamine moiety is then transferred to the lipoamide cofactor of the H protein.</text>
</comment>
<sequence length="453" mass="49870">MRYIPHTEDDIARMLEAIGVESIDALFERIPQALRERARELSLPAPMSEIALNQHLGALAARNQSSDPSTVSLLGAGCYDHVVPQAINQLLLRAEFLTSYTPYQPEISQGTTKTIFEFQSMVSEVLDMPIANASMYDGAHATAEAALMAQRISRREHVFVARNVHPEYREVIETYLRYQDGVYHEFDVDPETGRMDLDDLKARVEDPKRVACVIFQTPNFLGVLEDPRELVAWAEEHKILTVAAFNEPHAFALAKPPGSHGVDICAGEGMGLGVGLSYGGPALGIFAAREKHLRAMPGRLAGQTVDAMGREGYVLTLSTREQHIRRARATSNICTNQGLMALAAAIYLSLMGREGFKELASLNMARARHALRAYEARGLGRRVYSGSFFNEFVVELDAPARDVIDACLDKGIAPGFDLGSVRPEWSRHMLIACTEMTTAESLDRALDAVEAAL</sequence>
<gene>
    <name evidence="2" type="primary">gcvPA</name>
    <name evidence="4" type="ORF">FRC96_19925</name>
</gene>
<dbReference type="InterPro" id="IPR023010">
    <property type="entry name" value="GcvPA"/>
</dbReference>
<comment type="subunit">
    <text evidence="2">The glycine cleavage system is composed of four proteins: P, T, L and H. In this organism, the P 'protein' is a heterodimer of two subunits.</text>
</comment>
<dbReference type="InterPro" id="IPR049315">
    <property type="entry name" value="GDC-P_N"/>
</dbReference>
<dbReference type="PIRSF" id="PIRSF006815">
    <property type="entry name" value="GcvPA"/>
    <property type="match status" value="1"/>
</dbReference>
<comment type="caution">
    <text evidence="4">The sequence shown here is derived from an EMBL/GenBank/DDBJ whole genome shotgun (WGS) entry which is preliminary data.</text>
</comment>
<comment type="similarity">
    <text evidence="2">Belongs to the GcvP family. N-terminal subunit subfamily.</text>
</comment>
<proteinExistence type="inferred from homology"/>
<accession>A0A5C6X5N8</accession>
<comment type="catalytic activity">
    <reaction evidence="2">
        <text>N(6)-[(R)-lipoyl]-L-lysyl-[glycine-cleavage complex H protein] + glycine + H(+) = N(6)-[(R)-S(8)-aminomethyldihydrolipoyl]-L-lysyl-[glycine-cleavage complex H protein] + CO2</text>
        <dbReference type="Rhea" id="RHEA:24304"/>
        <dbReference type="Rhea" id="RHEA-COMP:10494"/>
        <dbReference type="Rhea" id="RHEA-COMP:10495"/>
        <dbReference type="ChEBI" id="CHEBI:15378"/>
        <dbReference type="ChEBI" id="CHEBI:16526"/>
        <dbReference type="ChEBI" id="CHEBI:57305"/>
        <dbReference type="ChEBI" id="CHEBI:83099"/>
        <dbReference type="ChEBI" id="CHEBI:83143"/>
        <dbReference type="EC" id="1.4.4.2"/>
    </reaction>
</comment>
<dbReference type="InterPro" id="IPR015422">
    <property type="entry name" value="PyrdxlP-dep_Trfase_small"/>
</dbReference>
<dbReference type="RefSeq" id="WP_146977190.1">
    <property type="nucleotide sequence ID" value="NZ_VOSL01000144.1"/>
</dbReference>
<dbReference type="GO" id="GO:0004375">
    <property type="term" value="F:glycine dehydrogenase (decarboxylating) activity"/>
    <property type="evidence" value="ECO:0007669"/>
    <property type="project" value="UniProtKB-EC"/>
</dbReference>
<dbReference type="GO" id="GO:0019464">
    <property type="term" value="P:glycine decarboxylation via glycine cleavage system"/>
    <property type="evidence" value="ECO:0007669"/>
    <property type="project" value="UniProtKB-UniRule"/>
</dbReference>
<name>A0A5C6X5N8_9DELT</name>
<evidence type="ECO:0000313" key="5">
    <source>
        <dbReference type="Proteomes" id="UP000321046"/>
    </source>
</evidence>
<dbReference type="InterPro" id="IPR015424">
    <property type="entry name" value="PyrdxlP-dep_Trfase"/>
</dbReference>
<dbReference type="OrthoDB" id="9801272at2"/>
<dbReference type="InterPro" id="IPR015421">
    <property type="entry name" value="PyrdxlP-dep_Trfase_major"/>
</dbReference>
<dbReference type="HAMAP" id="MF_00712">
    <property type="entry name" value="GcvPA"/>
    <property type="match status" value="1"/>
</dbReference>
<evidence type="ECO:0000259" key="3">
    <source>
        <dbReference type="Pfam" id="PF02347"/>
    </source>
</evidence>
<feature type="domain" description="Glycine cleavage system P-protein N-terminal" evidence="3">
    <location>
        <begin position="1"/>
        <end position="446"/>
    </location>
</feature>
<dbReference type="GO" id="GO:0009116">
    <property type="term" value="P:nucleoside metabolic process"/>
    <property type="evidence" value="ECO:0007669"/>
    <property type="project" value="InterPro"/>
</dbReference>
<dbReference type="Pfam" id="PF02347">
    <property type="entry name" value="GDC-P"/>
    <property type="match status" value="1"/>
</dbReference>
<reference evidence="4 5" key="1">
    <citation type="submission" date="2019-08" db="EMBL/GenBank/DDBJ databases">
        <title>Bradymonadales sp. TMQ2.</title>
        <authorList>
            <person name="Liang Q."/>
        </authorList>
    </citation>
    <scope>NUCLEOTIDE SEQUENCE [LARGE SCALE GENOMIC DNA]</scope>
    <source>
        <strain evidence="4 5">TMQ2</strain>
    </source>
</reference>
<dbReference type="Gene3D" id="3.90.1150.10">
    <property type="entry name" value="Aspartate Aminotransferase, domain 1"/>
    <property type="match status" value="1"/>
</dbReference>
<dbReference type="SUPFAM" id="SSF53383">
    <property type="entry name" value="PLP-dependent transferases"/>
    <property type="match status" value="1"/>
</dbReference>
<dbReference type="NCBIfam" id="NF001696">
    <property type="entry name" value="PRK00451.1"/>
    <property type="match status" value="1"/>
</dbReference>
<dbReference type="EMBL" id="VOSL01000144">
    <property type="protein sequence ID" value="TXD31899.1"/>
    <property type="molecule type" value="Genomic_DNA"/>
</dbReference>
<evidence type="ECO:0000256" key="1">
    <source>
        <dbReference type="ARBA" id="ARBA00023002"/>
    </source>
</evidence>
<evidence type="ECO:0000313" key="4">
    <source>
        <dbReference type="EMBL" id="TXD31899.1"/>
    </source>
</evidence>
<evidence type="ECO:0000256" key="2">
    <source>
        <dbReference type="HAMAP-Rule" id="MF_00712"/>
    </source>
</evidence>